<dbReference type="GeneID" id="100206716"/>
<sequence>MQEEDARFLKRKVKGGTIDVHPTENAIIVNYELEAVILGELGDPMMGERKECQKVIRLKSLDGNTNIQILAKEIVSKCKLIHPSRLPEVEQLLYYLQQRKSGAGKVIPGGSAGVSDKKTSKKKKEVDPFDSNEFDDSANLNNIEEYVEYLYEDTVSKIKGTGLILQVARNPDNLTELAENEMLLSALARVLREEWKNSTELTTNIIYTFFCFSSFTDFHNIILHHKIGALCLQIVEQEIRKHDLWLDELSKKQSIAAGNSPAGNAVLNNADLKKEYEKSYKKFQSLVTKQEHLLRVSVYFLLNIAEDVKVENKIRNKNFIGILVKLLSRNNDELLVLVVSFLKKLSIYKENINEMSKTDITDKIASLIPNKNDDLLNLLLRLLLNLSFDTELREKAVKSGLVPKLVDLLKNTKHTLVVICLMYHISIDDRYKSYFSYTDCIPIMMKMILEAQKDQIEPELVALAINLAANKRNAQLICDGNGLRLLLRRAMKFKDTLLMKMIRNISQHDGVTKKEFINYISDLANMIKNVNNEAFVVECVGILGNLNMPEMQYSMMLKEYDLLNYILSKLSPGNAEDDLVLEVIILTGTIASDEGCATMLATSGIIHSLIELLRAKQEDDEVVLQIVYVFYQLAFHQATRNVIIKETQAPAYLIDLMHDKNEEVRKVCDNTLDIIAECDPEWKVRIQVEKFRWHNSQWLQMIESQNSEGRYNQNPYYEIDDDYHQVVIDDSDFNYRNSEDYKRNSDNISSDVLGGKNSYKMVQDAYKMSSNGYDKEQYQQMNFDTRSITSGNRQLGSNAQSMYGGIPQYNIQQLYDSQYGQQFEDYISDDGYDEVDIDYPIPNNGRNDLFRDNKEILKRPASSLGYSQGSL</sequence>
<evidence type="ECO:0000256" key="1">
    <source>
        <dbReference type="PROSITE-ProRule" id="PRU00259"/>
    </source>
</evidence>
<gene>
    <name evidence="4" type="primary">LOC100206716</name>
</gene>
<dbReference type="Gene3D" id="1.25.10.10">
    <property type="entry name" value="Leucine-rich Repeat Variant"/>
    <property type="match status" value="1"/>
</dbReference>
<dbReference type="SMART" id="SM00185">
    <property type="entry name" value="ARM"/>
    <property type="match status" value="5"/>
</dbReference>
<keyword evidence="3" id="KW-1185">Reference proteome</keyword>
<dbReference type="InterPro" id="IPR016024">
    <property type="entry name" value="ARM-type_fold"/>
</dbReference>
<feature type="repeat" description="ARM" evidence="1">
    <location>
        <begin position="604"/>
        <end position="648"/>
    </location>
</feature>
<proteinExistence type="predicted"/>
<evidence type="ECO:0000256" key="2">
    <source>
        <dbReference type="SAM" id="MobiDB-lite"/>
    </source>
</evidence>
<dbReference type="InterPro" id="IPR000225">
    <property type="entry name" value="Armadillo"/>
</dbReference>
<dbReference type="PANTHER" id="PTHR15605">
    <property type="entry name" value="KINESIN-ASSOCIATED PROTEINS"/>
    <property type="match status" value="1"/>
</dbReference>
<dbReference type="InterPro" id="IPR008658">
    <property type="entry name" value="KAP3"/>
</dbReference>
<organism evidence="3 4">
    <name type="scientific">Hydra vulgaris</name>
    <name type="common">Hydra</name>
    <name type="synonym">Hydra attenuata</name>
    <dbReference type="NCBI Taxonomy" id="6087"/>
    <lineage>
        <taxon>Eukaryota</taxon>
        <taxon>Metazoa</taxon>
        <taxon>Cnidaria</taxon>
        <taxon>Hydrozoa</taxon>
        <taxon>Hydroidolina</taxon>
        <taxon>Anthoathecata</taxon>
        <taxon>Aplanulata</taxon>
        <taxon>Hydridae</taxon>
        <taxon>Hydra</taxon>
    </lineage>
</organism>
<evidence type="ECO:0000313" key="3">
    <source>
        <dbReference type="Proteomes" id="UP001652625"/>
    </source>
</evidence>
<dbReference type="InterPro" id="IPR011989">
    <property type="entry name" value="ARM-like"/>
</dbReference>
<dbReference type="Pfam" id="PF05804">
    <property type="entry name" value="KAP"/>
    <property type="match status" value="1"/>
</dbReference>
<protein>
    <submittedName>
        <fullName evidence="4">Kinesin-associated protein 3 isoform X3</fullName>
    </submittedName>
</protein>
<name>A0ABM4BG22_HYDVU</name>
<feature type="region of interest" description="Disordered" evidence="2">
    <location>
        <begin position="106"/>
        <end position="128"/>
    </location>
</feature>
<dbReference type="PANTHER" id="PTHR15605:SF2">
    <property type="entry name" value="KINESIN-ASSOCIATED PROTEIN 3"/>
    <property type="match status" value="1"/>
</dbReference>
<reference evidence="3" key="1">
    <citation type="submission" date="2025-05" db="UniProtKB">
        <authorList>
            <consortium name="RefSeq"/>
        </authorList>
    </citation>
    <scope>NUCLEOTIDE SEQUENCE [LARGE SCALE GENOMIC DNA]</scope>
</reference>
<dbReference type="PROSITE" id="PS50176">
    <property type="entry name" value="ARM_REPEAT"/>
    <property type="match status" value="1"/>
</dbReference>
<accession>A0ABM4BG22</accession>
<dbReference type="SUPFAM" id="SSF48371">
    <property type="entry name" value="ARM repeat"/>
    <property type="match status" value="1"/>
</dbReference>
<dbReference type="SMART" id="SM01297">
    <property type="entry name" value="KAP"/>
    <property type="match status" value="1"/>
</dbReference>
<reference evidence="4" key="2">
    <citation type="submission" date="2025-08" db="UniProtKB">
        <authorList>
            <consortium name="RefSeq"/>
        </authorList>
    </citation>
    <scope>IDENTIFICATION</scope>
</reference>
<dbReference type="RefSeq" id="XP_065647918.1">
    <property type="nucleotide sequence ID" value="XM_065791846.1"/>
</dbReference>
<dbReference type="Proteomes" id="UP001652625">
    <property type="component" value="Chromosome 02"/>
</dbReference>
<evidence type="ECO:0000313" key="4">
    <source>
        <dbReference type="RefSeq" id="XP_065647918.1"/>
    </source>
</evidence>